<name>A0A4S8K9P0_MUSBA</name>
<sequence>MGNTKSPVASKRRKKKKGRPSLLDLQRRSLRLQRLEQGEEDQHPSPNPDDDPRRPSSRLKPDAAAEAAAAAAADDDEDEDGDDHSGRRRREKKLRLVLRLPNIPSADTAASGSESDGRRAGKIGPAGSDAQTEGQNPASKGMDLPQDSGPTTPLPDKKLLVFILDRLQKKDTYGVFAEPVDPEELPDYHDIIKHPMDFATIRKKLSGGAYANLEQFEKDVFLICSNAMQYNAPDTIYYRQARSIQELAKKNFENLRQESDDNEPEPKPVRRGRPPSKNIQKKVGRPPVDRAGSNFSSNATHSNAGDSSHWTSLSHDLSRKGLDKTSSSELPAKPYGLRIIESHSLTGDHKSERNEDNSGSAVKGFSMKYPKKSLVIDENRRITYSHPQVFGSISESSVLTTFEGERKQLIPVGLYMEHAYARSLARFAANLGPIGWEIAAKRIESVLPPGTKFGRGWVGDNEVPQQSQPPLLTRSPSRVSQPESTPTTSALASEHSPSGMLTEVCANTTPATSSPLSSRVLDSGEVIARNHESAFKPQSAVGGQGNWQKTPFHLNQAAPAMQHTLNGFNNPLGFNHPSQVGKSVITCASPESFSSEAMRTHSRALDMVARNSSQTTISNFNMDKVTMVADPSTSSSSGSHLPDSGHDSQGTWRGLSINPKSASVPPDLNVGFQTPGSPVSGFLLDSQNPNLSLQL</sequence>
<feature type="compositionally biased region" description="Acidic residues" evidence="3">
    <location>
        <begin position="73"/>
        <end position="82"/>
    </location>
</feature>
<evidence type="ECO:0000313" key="6">
    <source>
        <dbReference type="Proteomes" id="UP000317650"/>
    </source>
</evidence>
<dbReference type="Gene3D" id="1.20.920.10">
    <property type="entry name" value="Bromodomain-like"/>
    <property type="match status" value="1"/>
</dbReference>
<dbReference type="PROSITE" id="PS00633">
    <property type="entry name" value="BROMODOMAIN_1"/>
    <property type="match status" value="1"/>
</dbReference>
<dbReference type="InterPro" id="IPR018359">
    <property type="entry name" value="Bromodomain_CS"/>
</dbReference>
<proteinExistence type="predicted"/>
<feature type="region of interest" description="Disordered" evidence="3">
    <location>
        <begin position="255"/>
        <end position="330"/>
    </location>
</feature>
<evidence type="ECO:0000256" key="3">
    <source>
        <dbReference type="SAM" id="MobiDB-lite"/>
    </source>
</evidence>
<dbReference type="InterPro" id="IPR036427">
    <property type="entry name" value="Bromodomain-like_sf"/>
</dbReference>
<feature type="region of interest" description="Disordered" evidence="3">
    <location>
        <begin position="344"/>
        <end position="364"/>
    </location>
</feature>
<feature type="compositionally biased region" description="Polar residues" evidence="3">
    <location>
        <begin position="129"/>
        <end position="138"/>
    </location>
</feature>
<feature type="compositionally biased region" description="Basic residues" evidence="3">
    <location>
        <begin position="10"/>
        <end position="19"/>
    </location>
</feature>
<keyword evidence="6" id="KW-1185">Reference proteome</keyword>
<evidence type="ECO:0000259" key="4">
    <source>
        <dbReference type="PROSITE" id="PS50014"/>
    </source>
</evidence>
<feature type="compositionally biased region" description="Polar residues" evidence="3">
    <location>
        <begin position="463"/>
        <end position="491"/>
    </location>
</feature>
<feature type="compositionally biased region" description="Basic residues" evidence="3">
    <location>
        <begin position="86"/>
        <end position="96"/>
    </location>
</feature>
<dbReference type="PROSITE" id="PS50014">
    <property type="entry name" value="BROMODOMAIN_2"/>
    <property type="match status" value="1"/>
</dbReference>
<dbReference type="CDD" id="cd04369">
    <property type="entry name" value="Bromodomain"/>
    <property type="match status" value="1"/>
</dbReference>
<evidence type="ECO:0000256" key="1">
    <source>
        <dbReference type="ARBA" id="ARBA00023117"/>
    </source>
</evidence>
<organism evidence="5 6">
    <name type="scientific">Musa balbisiana</name>
    <name type="common">Banana</name>
    <dbReference type="NCBI Taxonomy" id="52838"/>
    <lineage>
        <taxon>Eukaryota</taxon>
        <taxon>Viridiplantae</taxon>
        <taxon>Streptophyta</taxon>
        <taxon>Embryophyta</taxon>
        <taxon>Tracheophyta</taxon>
        <taxon>Spermatophyta</taxon>
        <taxon>Magnoliopsida</taxon>
        <taxon>Liliopsida</taxon>
        <taxon>Zingiberales</taxon>
        <taxon>Musaceae</taxon>
        <taxon>Musa</taxon>
    </lineage>
</organism>
<feature type="region of interest" description="Disordered" evidence="3">
    <location>
        <begin position="456"/>
        <end position="498"/>
    </location>
</feature>
<keyword evidence="1 2" id="KW-0103">Bromodomain</keyword>
<dbReference type="AlphaFoldDB" id="A0A4S8K9P0"/>
<protein>
    <recommendedName>
        <fullName evidence="4">Bromo domain-containing protein</fullName>
    </recommendedName>
</protein>
<feature type="region of interest" description="Disordered" evidence="3">
    <location>
        <begin position="628"/>
        <end position="672"/>
    </location>
</feature>
<feature type="compositionally biased region" description="Basic and acidic residues" evidence="3">
    <location>
        <begin position="346"/>
        <end position="356"/>
    </location>
</feature>
<accession>A0A4S8K9P0</accession>
<feature type="compositionally biased region" description="Basic residues" evidence="3">
    <location>
        <begin position="269"/>
        <end position="284"/>
    </location>
</feature>
<feature type="compositionally biased region" description="Polar residues" evidence="3">
    <location>
        <begin position="293"/>
        <end position="315"/>
    </location>
</feature>
<feature type="compositionally biased region" description="Low complexity" evidence="3">
    <location>
        <begin position="631"/>
        <end position="642"/>
    </location>
</feature>
<dbReference type="SUPFAM" id="SSF47370">
    <property type="entry name" value="Bromodomain"/>
    <property type="match status" value="1"/>
</dbReference>
<evidence type="ECO:0000256" key="2">
    <source>
        <dbReference type="PROSITE-ProRule" id="PRU00035"/>
    </source>
</evidence>
<feature type="region of interest" description="Disordered" evidence="3">
    <location>
        <begin position="1"/>
        <end position="153"/>
    </location>
</feature>
<gene>
    <name evidence="5" type="ORF">C4D60_Mb04t04810</name>
</gene>
<feature type="compositionally biased region" description="Basic and acidic residues" evidence="3">
    <location>
        <begin position="50"/>
        <end position="63"/>
    </location>
</feature>
<dbReference type="PRINTS" id="PR00503">
    <property type="entry name" value="BROMODOMAIN"/>
</dbReference>
<dbReference type="Proteomes" id="UP000317650">
    <property type="component" value="Chromosome 4"/>
</dbReference>
<feature type="domain" description="Bromo" evidence="4">
    <location>
        <begin position="168"/>
        <end position="238"/>
    </location>
</feature>
<feature type="compositionally biased region" description="Basic and acidic residues" evidence="3">
    <location>
        <begin position="33"/>
        <end position="43"/>
    </location>
</feature>
<dbReference type="SMART" id="SM00297">
    <property type="entry name" value="BROMO"/>
    <property type="match status" value="1"/>
</dbReference>
<dbReference type="InterPro" id="IPR001487">
    <property type="entry name" value="Bromodomain"/>
</dbReference>
<dbReference type="STRING" id="52838.A0A4S8K9P0"/>
<dbReference type="PANTHER" id="PTHR22881">
    <property type="entry name" value="BROMODOMAIN CONTAINING PROTEIN"/>
    <property type="match status" value="1"/>
</dbReference>
<comment type="caution">
    <text evidence="5">The sequence shown here is derived from an EMBL/GenBank/DDBJ whole genome shotgun (WGS) entry which is preliminary data.</text>
</comment>
<dbReference type="EMBL" id="PYDT01000001">
    <property type="protein sequence ID" value="THU71754.1"/>
    <property type="molecule type" value="Genomic_DNA"/>
</dbReference>
<dbReference type="InterPro" id="IPR051831">
    <property type="entry name" value="Bromodomain_contain_prot"/>
</dbReference>
<reference evidence="5 6" key="1">
    <citation type="journal article" date="2019" name="Nat. Plants">
        <title>Genome sequencing of Musa balbisiana reveals subgenome evolution and function divergence in polyploid bananas.</title>
        <authorList>
            <person name="Yao X."/>
        </authorList>
    </citation>
    <scope>NUCLEOTIDE SEQUENCE [LARGE SCALE GENOMIC DNA]</scope>
    <source>
        <strain evidence="6">cv. DH-PKW</strain>
        <tissue evidence="5">Leaves</tissue>
    </source>
</reference>
<feature type="compositionally biased region" description="Basic and acidic residues" evidence="3">
    <location>
        <begin position="255"/>
        <end position="268"/>
    </location>
</feature>
<evidence type="ECO:0000313" key="5">
    <source>
        <dbReference type="EMBL" id="THU71754.1"/>
    </source>
</evidence>
<dbReference type="Pfam" id="PF00439">
    <property type="entry name" value="Bromodomain"/>
    <property type="match status" value="1"/>
</dbReference>
<dbReference type="PANTHER" id="PTHR22881:SF27">
    <property type="entry name" value="BROMODOMAIN CONTAINING 7_9"/>
    <property type="match status" value="1"/>
</dbReference>